<dbReference type="SUPFAM" id="SSF50044">
    <property type="entry name" value="SH3-domain"/>
    <property type="match status" value="1"/>
</dbReference>
<dbReference type="InterPro" id="IPR001478">
    <property type="entry name" value="PDZ"/>
</dbReference>
<keyword evidence="5" id="KW-0677">Repeat</keyword>
<evidence type="ECO:0000259" key="11">
    <source>
        <dbReference type="PROSITE" id="PS50106"/>
    </source>
</evidence>
<proteinExistence type="predicted"/>
<sequence length="897" mass="100236">MLPRKSEAHRALELLEEYHAELTKTTDQELKKYIEKIISHFKNNLFRALCDIQELYDNTLMNERVGVLQKVSETRRFAERWENNPPFGGIAKTSSRPILCTATLNPSNGVETTTRSYSYEEKTKEIKDGNVFTHQYASKTLEDPTGITTQTTSANTLTDENGIEWEIEDIVLEKNLTGLGFSISGGVDKSPSPDHHIRVTNIASGGAVEKDGRIRVNDVILKVNNVNCENVIHQVAVAALNSPGSIVRLLVKRIKNPGLYPPRPPIHQGSGILSSSTLPRSSGSSLPYSSGLAYTPPDILRLERTPGVRKVELFKDFGADGIPRGIGVSIAGGIGNEHYQGDSSIYITNIIENTPAARDGQLQRGDKLLAVDNTVLQDVTHQFAVDTMKATGNKVTLYYARPNLDLEDSVSRSIGSISHLNINQPQELTTDPRWVILKKGESGLGFNIVGGEDGVPLYVSHVIPGGVADISNNVRKGDVLLQVNDTILANATHAAGAAALKSCQPNSTVKLLLQYQPLQYQQFEEKVERLRSDLILQNQLQAASAATVGVPIQPVANYYDEPLYVRALFDNDPSRDPGVPPRALPFSYGDILRVYNKDDDDWWKARKISENGEGPEGVIPSKKRVEKREKQRRKQVNFNQGIQSLGRNSSMGGTLENRRGSRSQLSFSRKFPFVKSTDKLNELTDNEYAEEPIFTYEVVTQQQINYVRPLIILGALKDKINDELVSKFPSRFGCCIPHTSRPPRANEINGHDYYFVSKEEMERDIKENLFIEAGQFQGNLYGTSIDAVRQVANEGKHCILDVSGTAIRRLRTTAQIQPIALFVKPYNQHQLREWDPNLTEQDAYTYFERCQRQEQKFGDLFTAVVTGHTFDDLLNKILRVVQDQSRPDVWVPDSRPL</sequence>
<dbReference type="SUPFAM" id="SSF50156">
    <property type="entry name" value="PDZ domain-like"/>
    <property type="match status" value="3"/>
</dbReference>
<keyword evidence="3 7" id="KW-0728">SH3 domain</keyword>
<evidence type="ECO:0000313" key="12">
    <source>
        <dbReference type="EMBL" id="CAD5229263.1"/>
    </source>
</evidence>
<dbReference type="SUPFAM" id="SSF101288">
    <property type="entry name" value="L27 domain"/>
    <property type="match status" value="1"/>
</dbReference>
<dbReference type="InterPro" id="IPR050614">
    <property type="entry name" value="Synaptic_Scaffolding_LAP-MAGUK"/>
</dbReference>
<dbReference type="SMART" id="SM00072">
    <property type="entry name" value="GuKc"/>
    <property type="match status" value="1"/>
</dbReference>
<dbReference type="OrthoDB" id="78824at2759"/>
<dbReference type="Pfam" id="PF00595">
    <property type="entry name" value="PDZ"/>
    <property type="match status" value="3"/>
</dbReference>
<dbReference type="AlphaFoldDB" id="A0A811LQX8"/>
<dbReference type="GO" id="GO:0043113">
    <property type="term" value="P:receptor clustering"/>
    <property type="evidence" value="ECO:0007669"/>
    <property type="project" value="TreeGrafter"/>
</dbReference>
<dbReference type="InterPro" id="IPR015143">
    <property type="entry name" value="L27_1"/>
</dbReference>
<feature type="compositionally biased region" description="Polar residues" evidence="8">
    <location>
        <begin position="637"/>
        <end position="652"/>
    </location>
</feature>
<feature type="domain" description="PDZ" evidence="11">
    <location>
        <begin position="169"/>
        <end position="255"/>
    </location>
</feature>
<organism evidence="12 13">
    <name type="scientific">Bursaphelenchus okinawaensis</name>
    <dbReference type="NCBI Taxonomy" id="465554"/>
    <lineage>
        <taxon>Eukaryota</taxon>
        <taxon>Metazoa</taxon>
        <taxon>Ecdysozoa</taxon>
        <taxon>Nematoda</taxon>
        <taxon>Chromadorea</taxon>
        <taxon>Rhabditida</taxon>
        <taxon>Tylenchina</taxon>
        <taxon>Tylenchomorpha</taxon>
        <taxon>Aphelenchoidea</taxon>
        <taxon>Aphelenchoididae</taxon>
        <taxon>Bursaphelenchus</taxon>
    </lineage>
</organism>
<dbReference type="PROSITE" id="PS00856">
    <property type="entry name" value="GUANYLATE_KINASE_1"/>
    <property type="match status" value="1"/>
</dbReference>
<evidence type="ECO:0000313" key="13">
    <source>
        <dbReference type="Proteomes" id="UP000614601"/>
    </source>
</evidence>
<dbReference type="InterPro" id="IPR036892">
    <property type="entry name" value="L27_dom_sf"/>
</dbReference>
<feature type="domain" description="Guanylate kinase-like" evidence="10">
    <location>
        <begin position="707"/>
        <end position="882"/>
    </location>
</feature>
<dbReference type="SMART" id="SM00228">
    <property type="entry name" value="PDZ"/>
    <property type="match status" value="3"/>
</dbReference>
<evidence type="ECO:0000259" key="10">
    <source>
        <dbReference type="PROSITE" id="PS50052"/>
    </source>
</evidence>
<dbReference type="Proteomes" id="UP000783686">
    <property type="component" value="Unassembled WGS sequence"/>
</dbReference>
<feature type="region of interest" description="Disordered" evidence="8">
    <location>
        <begin position="613"/>
        <end position="663"/>
    </location>
</feature>
<dbReference type="InterPro" id="IPR036028">
    <property type="entry name" value="SH3-like_dom_sf"/>
</dbReference>
<evidence type="ECO:0000256" key="4">
    <source>
        <dbReference type="ARBA" id="ARBA00022475"/>
    </source>
</evidence>
<dbReference type="PANTHER" id="PTHR23119:SF51">
    <property type="entry name" value="DISKS LARGE 1 TUMOR SUPPRESSOR PROTEIN"/>
    <property type="match status" value="1"/>
</dbReference>
<evidence type="ECO:0000256" key="2">
    <source>
        <dbReference type="ARBA" id="ARBA00004236"/>
    </source>
</evidence>
<dbReference type="PROSITE" id="PS50106">
    <property type="entry name" value="PDZ"/>
    <property type="match status" value="3"/>
</dbReference>
<feature type="compositionally biased region" description="Basic residues" evidence="8">
    <location>
        <begin position="621"/>
        <end position="635"/>
    </location>
</feature>
<accession>A0A811LQX8</accession>
<dbReference type="Gene3D" id="1.10.287.470">
    <property type="entry name" value="Helix hairpin bin"/>
    <property type="match status" value="1"/>
</dbReference>
<dbReference type="GO" id="GO:0098839">
    <property type="term" value="C:postsynaptic density membrane"/>
    <property type="evidence" value="ECO:0007669"/>
    <property type="project" value="TreeGrafter"/>
</dbReference>
<dbReference type="InterPro" id="IPR020590">
    <property type="entry name" value="Guanylate_kinase_CS"/>
</dbReference>
<dbReference type="SUPFAM" id="SSF52540">
    <property type="entry name" value="P-loop containing nucleoside triphosphate hydrolases"/>
    <property type="match status" value="1"/>
</dbReference>
<evidence type="ECO:0000259" key="9">
    <source>
        <dbReference type="PROSITE" id="PS50002"/>
    </source>
</evidence>
<keyword evidence="4" id="KW-1003">Cell membrane</keyword>
<gene>
    <name evidence="12" type="ORF">BOKJ2_LOCUS13322</name>
</gene>
<dbReference type="GO" id="GO:0016323">
    <property type="term" value="C:basolateral plasma membrane"/>
    <property type="evidence" value="ECO:0007669"/>
    <property type="project" value="TreeGrafter"/>
</dbReference>
<evidence type="ECO:0000256" key="5">
    <source>
        <dbReference type="ARBA" id="ARBA00022737"/>
    </source>
</evidence>
<feature type="domain" description="SH3" evidence="9">
    <location>
        <begin position="560"/>
        <end position="629"/>
    </location>
</feature>
<keyword evidence="13" id="KW-1185">Reference proteome</keyword>
<dbReference type="GO" id="GO:0043005">
    <property type="term" value="C:neuron projection"/>
    <property type="evidence" value="ECO:0007669"/>
    <property type="project" value="TreeGrafter"/>
</dbReference>
<dbReference type="SMART" id="SM00326">
    <property type="entry name" value="SH3"/>
    <property type="match status" value="1"/>
</dbReference>
<evidence type="ECO:0000256" key="6">
    <source>
        <dbReference type="ARBA" id="ARBA00023136"/>
    </source>
</evidence>
<dbReference type="InterPro" id="IPR036034">
    <property type="entry name" value="PDZ_sf"/>
</dbReference>
<dbReference type="Gene3D" id="2.30.42.10">
    <property type="match status" value="3"/>
</dbReference>
<protein>
    <submittedName>
        <fullName evidence="12">Uncharacterized protein</fullName>
    </submittedName>
</protein>
<feature type="domain" description="PDZ" evidence="11">
    <location>
        <begin position="310"/>
        <end position="403"/>
    </location>
</feature>
<dbReference type="EMBL" id="CAJFDH010000006">
    <property type="protein sequence ID" value="CAD5229263.1"/>
    <property type="molecule type" value="Genomic_DNA"/>
</dbReference>
<dbReference type="Proteomes" id="UP000614601">
    <property type="component" value="Unassembled WGS sequence"/>
</dbReference>
<dbReference type="CDD" id="cd11861">
    <property type="entry name" value="SH3_DLG-like"/>
    <property type="match status" value="1"/>
</dbReference>
<dbReference type="GO" id="GO:0019901">
    <property type="term" value="F:protein kinase binding"/>
    <property type="evidence" value="ECO:0007669"/>
    <property type="project" value="TreeGrafter"/>
</dbReference>
<dbReference type="PANTHER" id="PTHR23119">
    <property type="entry name" value="DISCS LARGE"/>
    <property type="match status" value="1"/>
</dbReference>
<dbReference type="InterPro" id="IPR008145">
    <property type="entry name" value="GK/Ca_channel_bsu"/>
</dbReference>
<keyword evidence="6" id="KW-0472">Membrane</keyword>
<evidence type="ECO:0000256" key="1">
    <source>
        <dbReference type="ARBA" id="ARBA00004170"/>
    </source>
</evidence>
<dbReference type="GO" id="GO:0097120">
    <property type="term" value="P:receptor localization to synapse"/>
    <property type="evidence" value="ECO:0007669"/>
    <property type="project" value="TreeGrafter"/>
</dbReference>
<dbReference type="GO" id="GO:0099072">
    <property type="term" value="P:regulation of postsynaptic membrane neurotransmitter receptor levels"/>
    <property type="evidence" value="ECO:0007669"/>
    <property type="project" value="TreeGrafter"/>
</dbReference>
<reference evidence="12" key="1">
    <citation type="submission" date="2020-09" db="EMBL/GenBank/DDBJ databases">
        <authorList>
            <person name="Kikuchi T."/>
        </authorList>
    </citation>
    <scope>NUCLEOTIDE SEQUENCE</scope>
    <source>
        <strain evidence="12">SH1</strain>
    </source>
</reference>
<dbReference type="Pfam" id="PF00625">
    <property type="entry name" value="Guanylate_kin"/>
    <property type="match status" value="1"/>
</dbReference>
<dbReference type="GO" id="GO:0007268">
    <property type="term" value="P:chemical synaptic transmission"/>
    <property type="evidence" value="ECO:0007669"/>
    <property type="project" value="TreeGrafter"/>
</dbReference>
<evidence type="ECO:0000256" key="7">
    <source>
        <dbReference type="PROSITE-ProRule" id="PRU00192"/>
    </source>
</evidence>
<evidence type="ECO:0000256" key="3">
    <source>
        <dbReference type="ARBA" id="ARBA00022443"/>
    </source>
</evidence>
<dbReference type="PROSITE" id="PS50002">
    <property type="entry name" value="SH3"/>
    <property type="match status" value="1"/>
</dbReference>
<dbReference type="InterPro" id="IPR001452">
    <property type="entry name" value="SH3_domain"/>
</dbReference>
<dbReference type="CDD" id="cd00071">
    <property type="entry name" value="GMPK"/>
    <property type="match status" value="1"/>
</dbReference>
<evidence type="ECO:0000256" key="8">
    <source>
        <dbReference type="SAM" id="MobiDB-lite"/>
    </source>
</evidence>
<dbReference type="GO" id="GO:0031594">
    <property type="term" value="C:neuromuscular junction"/>
    <property type="evidence" value="ECO:0007669"/>
    <property type="project" value="TreeGrafter"/>
</dbReference>
<dbReference type="PROSITE" id="PS50052">
    <property type="entry name" value="GUANYLATE_KINASE_2"/>
    <property type="match status" value="1"/>
</dbReference>
<dbReference type="Pfam" id="PF00018">
    <property type="entry name" value="SH3_1"/>
    <property type="match status" value="1"/>
</dbReference>
<dbReference type="InterPro" id="IPR008144">
    <property type="entry name" value="Guanylate_kin-like_dom"/>
</dbReference>
<dbReference type="Gene3D" id="2.30.30.40">
    <property type="entry name" value="SH3 Domains"/>
    <property type="match status" value="1"/>
</dbReference>
<dbReference type="EMBL" id="CAJFCW020000006">
    <property type="protein sequence ID" value="CAG9126178.1"/>
    <property type="molecule type" value="Genomic_DNA"/>
</dbReference>
<name>A0A811LQX8_9BILA</name>
<dbReference type="GO" id="GO:0098609">
    <property type="term" value="P:cell-cell adhesion"/>
    <property type="evidence" value="ECO:0007669"/>
    <property type="project" value="TreeGrafter"/>
</dbReference>
<comment type="subcellular location">
    <subcellularLocation>
        <location evidence="2">Cell membrane</location>
    </subcellularLocation>
    <subcellularLocation>
        <location evidence="1">Membrane</location>
        <topology evidence="1">Peripheral membrane protein</topology>
    </subcellularLocation>
</comment>
<dbReference type="Gene3D" id="3.40.50.300">
    <property type="entry name" value="P-loop containing nucleotide triphosphate hydrolases"/>
    <property type="match status" value="1"/>
</dbReference>
<comment type="caution">
    <text evidence="12">The sequence shown here is derived from an EMBL/GenBank/DDBJ whole genome shotgun (WGS) entry which is preliminary data.</text>
</comment>
<dbReference type="Pfam" id="PF09058">
    <property type="entry name" value="L27_1"/>
    <property type="match status" value="1"/>
</dbReference>
<dbReference type="InterPro" id="IPR027417">
    <property type="entry name" value="P-loop_NTPase"/>
</dbReference>
<dbReference type="GO" id="GO:0045197">
    <property type="term" value="P:establishment or maintenance of epithelial cell apical/basal polarity"/>
    <property type="evidence" value="ECO:0007669"/>
    <property type="project" value="TreeGrafter"/>
</dbReference>
<feature type="domain" description="PDZ" evidence="11">
    <location>
        <begin position="434"/>
        <end position="515"/>
    </location>
</feature>